<protein>
    <submittedName>
        <fullName evidence="2">Uncharacterized protein</fullName>
    </submittedName>
</protein>
<evidence type="ECO:0000313" key="3">
    <source>
        <dbReference type="Proteomes" id="UP001596226"/>
    </source>
</evidence>
<gene>
    <name evidence="2" type="ORF">ACFQGL_22415</name>
</gene>
<dbReference type="EMBL" id="JBHSQS010000014">
    <property type="protein sequence ID" value="MFC5926091.1"/>
    <property type="molecule type" value="Genomic_DNA"/>
</dbReference>
<feature type="region of interest" description="Disordered" evidence="1">
    <location>
        <begin position="75"/>
        <end position="129"/>
    </location>
</feature>
<evidence type="ECO:0000256" key="1">
    <source>
        <dbReference type="SAM" id="MobiDB-lite"/>
    </source>
</evidence>
<feature type="compositionally biased region" description="Low complexity" evidence="1">
    <location>
        <begin position="78"/>
        <end position="99"/>
    </location>
</feature>
<organism evidence="2 3">
    <name type="scientific">Micromonospora vulcania</name>
    <dbReference type="NCBI Taxonomy" id="1441873"/>
    <lineage>
        <taxon>Bacteria</taxon>
        <taxon>Bacillati</taxon>
        <taxon>Actinomycetota</taxon>
        <taxon>Actinomycetes</taxon>
        <taxon>Micromonosporales</taxon>
        <taxon>Micromonosporaceae</taxon>
        <taxon>Micromonospora</taxon>
    </lineage>
</organism>
<keyword evidence="3" id="KW-1185">Reference proteome</keyword>
<name>A0ABW1H9P4_9ACTN</name>
<accession>A0ABW1H9P4</accession>
<sequence>MRTLPTPPACGEHATIRIELYTSQSLDACAYTCATHAAQLTAEIVEAGLSAEPFGMTVDVDRPCGYLHVFPTGNLADPTRPTHAGATAPTASAGANTAPRPAAWTPTDQRRSLSMSPWRKPCIRPPGRW</sequence>
<dbReference type="RefSeq" id="WP_377514256.1">
    <property type="nucleotide sequence ID" value="NZ_JBHSQS010000014.1"/>
</dbReference>
<evidence type="ECO:0000313" key="2">
    <source>
        <dbReference type="EMBL" id="MFC5926091.1"/>
    </source>
</evidence>
<proteinExistence type="predicted"/>
<dbReference type="Proteomes" id="UP001596226">
    <property type="component" value="Unassembled WGS sequence"/>
</dbReference>
<comment type="caution">
    <text evidence="2">The sequence shown here is derived from an EMBL/GenBank/DDBJ whole genome shotgun (WGS) entry which is preliminary data.</text>
</comment>
<reference evidence="3" key="1">
    <citation type="journal article" date="2019" name="Int. J. Syst. Evol. Microbiol.">
        <title>The Global Catalogue of Microorganisms (GCM) 10K type strain sequencing project: providing services to taxonomists for standard genome sequencing and annotation.</title>
        <authorList>
            <consortium name="The Broad Institute Genomics Platform"/>
            <consortium name="The Broad Institute Genome Sequencing Center for Infectious Disease"/>
            <person name="Wu L."/>
            <person name="Ma J."/>
        </authorList>
    </citation>
    <scope>NUCLEOTIDE SEQUENCE [LARGE SCALE GENOMIC DNA]</scope>
    <source>
        <strain evidence="3">CGMCC 4.7144</strain>
    </source>
</reference>